<evidence type="ECO:0000256" key="11">
    <source>
        <dbReference type="RuleBase" id="RU003783"/>
    </source>
</evidence>
<evidence type="ECO:0000256" key="10">
    <source>
        <dbReference type="HAMAP-Rule" id="MF_00185"/>
    </source>
</evidence>
<comment type="function">
    <text evidence="2 10 12">Catalyzes the transfer of a dimethylallyl group onto the adenine at position 37 in tRNAs that read codons beginning with uridine, leading to the formation of N6-(dimethylallyl)adenosine (i(6)A).</text>
</comment>
<feature type="binding site" evidence="10">
    <location>
        <begin position="11"/>
        <end position="16"/>
    </location>
    <ligand>
        <name>substrate</name>
    </ligand>
</feature>
<evidence type="ECO:0000256" key="5">
    <source>
        <dbReference type="ARBA" id="ARBA00022694"/>
    </source>
</evidence>
<comment type="caution">
    <text evidence="10">Lacks conserved residue(s) required for the propagation of feature annotation.</text>
</comment>
<comment type="cofactor">
    <cofactor evidence="1 10">
        <name>Mg(2+)</name>
        <dbReference type="ChEBI" id="CHEBI:18420"/>
    </cofactor>
</comment>
<dbReference type="InterPro" id="IPR039657">
    <property type="entry name" value="Dimethylallyltransferase"/>
</dbReference>
<keyword evidence="5 10" id="KW-0819">tRNA processing</keyword>
<dbReference type="EC" id="2.5.1.75" evidence="10"/>
<keyword evidence="4 10" id="KW-0808">Transferase</keyword>
<dbReference type="InterPro" id="IPR027417">
    <property type="entry name" value="P-loop_NTPase"/>
</dbReference>
<dbReference type="GO" id="GO:0005524">
    <property type="term" value="F:ATP binding"/>
    <property type="evidence" value="ECO:0007669"/>
    <property type="project" value="UniProtKB-UniRule"/>
</dbReference>
<dbReference type="SUPFAM" id="SSF52540">
    <property type="entry name" value="P-loop containing nucleoside triphosphate hydrolases"/>
    <property type="match status" value="1"/>
</dbReference>
<dbReference type="InterPro" id="IPR018022">
    <property type="entry name" value="IPT"/>
</dbReference>
<feature type="site" description="Interaction with substrate tRNA" evidence="10">
    <location>
        <position position="100"/>
    </location>
</feature>
<evidence type="ECO:0000313" key="14">
    <source>
        <dbReference type="EMBL" id="OBX78180.1"/>
    </source>
</evidence>
<evidence type="ECO:0000256" key="6">
    <source>
        <dbReference type="ARBA" id="ARBA00022741"/>
    </source>
</evidence>
<feature type="binding site" evidence="10">
    <location>
        <begin position="9"/>
        <end position="16"/>
    </location>
    <ligand>
        <name>ATP</name>
        <dbReference type="ChEBI" id="CHEBI:30616"/>
    </ligand>
</feature>
<evidence type="ECO:0000256" key="8">
    <source>
        <dbReference type="ARBA" id="ARBA00022842"/>
    </source>
</evidence>
<feature type="site" description="Interaction with substrate tRNA" evidence="10">
    <location>
        <position position="122"/>
    </location>
</feature>
<reference evidence="14 15" key="1">
    <citation type="submission" date="2016-06" db="EMBL/GenBank/DDBJ databases">
        <title>Draft genome of Moraxella atlantae CCUG 66109.</title>
        <authorList>
            <person name="Salva-Serra F."/>
            <person name="Engstrom-Jakobsson H."/>
            <person name="Thorell K."/>
            <person name="Gonzales-Siles L."/>
            <person name="Karlsson R."/>
            <person name="Boulund F."/>
            <person name="Engstrand L."/>
            <person name="Kristiansson E."/>
            <person name="Moore E."/>
        </authorList>
    </citation>
    <scope>NUCLEOTIDE SEQUENCE [LARGE SCALE GENOMIC DNA]</scope>
    <source>
        <strain evidence="14 15">CCUG 66109</strain>
    </source>
</reference>
<dbReference type="GO" id="GO:0006400">
    <property type="term" value="P:tRNA modification"/>
    <property type="evidence" value="ECO:0007669"/>
    <property type="project" value="TreeGrafter"/>
</dbReference>
<comment type="catalytic activity">
    <reaction evidence="9 10 11">
        <text>adenosine(37) in tRNA + dimethylallyl diphosphate = N(6)-dimethylallyladenosine(37) in tRNA + diphosphate</text>
        <dbReference type="Rhea" id="RHEA:26482"/>
        <dbReference type="Rhea" id="RHEA-COMP:10162"/>
        <dbReference type="Rhea" id="RHEA-COMP:10375"/>
        <dbReference type="ChEBI" id="CHEBI:33019"/>
        <dbReference type="ChEBI" id="CHEBI:57623"/>
        <dbReference type="ChEBI" id="CHEBI:74411"/>
        <dbReference type="ChEBI" id="CHEBI:74415"/>
        <dbReference type="EC" id="2.5.1.75"/>
    </reaction>
</comment>
<evidence type="ECO:0000256" key="7">
    <source>
        <dbReference type="ARBA" id="ARBA00022840"/>
    </source>
</evidence>
<dbReference type="EMBL" id="LZMZ01000020">
    <property type="protein sequence ID" value="OBX78180.1"/>
    <property type="molecule type" value="Genomic_DNA"/>
</dbReference>
<comment type="subunit">
    <text evidence="10">Monomer.</text>
</comment>
<evidence type="ECO:0000256" key="12">
    <source>
        <dbReference type="RuleBase" id="RU003784"/>
    </source>
</evidence>
<feature type="region of interest" description="Interaction with substrate tRNA" evidence="10">
    <location>
        <begin position="34"/>
        <end position="37"/>
    </location>
</feature>
<gene>
    <name evidence="10" type="primary">miaA</name>
    <name evidence="14" type="ORF">A9308_07110</name>
</gene>
<evidence type="ECO:0000256" key="13">
    <source>
        <dbReference type="RuleBase" id="RU003785"/>
    </source>
</evidence>
<dbReference type="Gene3D" id="1.10.20.140">
    <property type="match status" value="1"/>
</dbReference>
<feature type="region of interest" description="Interaction with substrate tRNA" evidence="10">
    <location>
        <begin position="158"/>
        <end position="162"/>
    </location>
</feature>
<dbReference type="Proteomes" id="UP000092508">
    <property type="component" value="Unassembled WGS sequence"/>
</dbReference>
<sequence length="340" mass="38422">MQPVICLIAPTASGKTALAYELFDTGNYALISVDSALIYRDMDIGTAKPSRDELAHYPHALVDIIDPDHSYSVAQFAADVDEQIAAAHAQGKTPLLVGGTMMYYMALLQGIGNLPPTDPVIREQLNTRLQQEGIEPLYAELRRIDPPTADRLKPNDRQRIGRALEVYWQTGKPLSVWHAEPNHALADNPAQAWQIFAVLPDRAWLHARIEQRLTQMWQAGLLVEVIALCQRYDLHADLPSMRSVGYRQVWQFLQTVAPEVLTGDWAKLADSPTSLANQLRQSTDPTTQAAYQTMQDQALYATRQLAKRQYTWLRKLNQLNLAPQHRLYTLADVQQMRDFL</sequence>
<evidence type="ECO:0000256" key="4">
    <source>
        <dbReference type="ARBA" id="ARBA00022679"/>
    </source>
</evidence>
<dbReference type="RefSeq" id="WP_067236912.1">
    <property type="nucleotide sequence ID" value="NZ_LZMZ01000020.1"/>
</dbReference>
<keyword evidence="7 10" id="KW-0067">ATP-binding</keyword>
<protein>
    <recommendedName>
        <fullName evidence="10">tRNA dimethylallyltransferase</fullName>
        <ecNumber evidence="10">2.5.1.75</ecNumber>
    </recommendedName>
    <alternativeName>
        <fullName evidence="10">Dimethylallyl diphosphate:tRNA dimethylallyltransferase</fullName>
        <shortName evidence="10">DMAPP:tRNA dimethylallyltransferase</shortName>
        <shortName evidence="10">DMATase</shortName>
    </alternativeName>
    <alternativeName>
        <fullName evidence="10">Isopentenyl-diphosphate:tRNA isopentenyltransferase</fullName>
        <shortName evidence="10">IPP transferase</shortName>
        <shortName evidence="10">IPPT</shortName>
        <shortName evidence="10">IPTase</shortName>
    </alternativeName>
</protein>
<dbReference type="STRING" id="34059.A9308_07110"/>
<dbReference type="FunFam" id="1.10.20.140:FF:000001">
    <property type="entry name" value="tRNA dimethylallyltransferase"/>
    <property type="match status" value="1"/>
</dbReference>
<dbReference type="Gene3D" id="3.40.50.300">
    <property type="entry name" value="P-loop containing nucleotide triphosphate hydrolases"/>
    <property type="match status" value="1"/>
</dbReference>
<evidence type="ECO:0000313" key="15">
    <source>
        <dbReference type="Proteomes" id="UP000092508"/>
    </source>
</evidence>
<name>A0A1B8QBS3_9GAMM</name>
<keyword evidence="6 10" id="KW-0547">Nucleotide-binding</keyword>
<dbReference type="Pfam" id="PF01715">
    <property type="entry name" value="IPPT"/>
    <property type="match status" value="1"/>
</dbReference>
<comment type="caution">
    <text evidence="14">The sequence shown here is derived from an EMBL/GenBank/DDBJ whole genome shotgun (WGS) entry which is preliminary data.</text>
</comment>
<dbReference type="PANTHER" id="PTHR11088">
    <property type="entry name" value="TRNA DIMETHYLALLYLTRANSFERASE"/>
    <property type="match status" value="1"/>
</dbReference>
<proteinExistence type="inferred from homology"/>
<dbReference type="NCBIfam" id="TIGR00174">
    <property type="entry name" value="miaA"/>
    <property type="match status" value="1"/>
</dbReference>
<dbReference type="OrthoDB" id="9776390at2"/>
<evidence type="ECO:0000256" key="3">
    <source>
        <dbReference type="ARBA" id="ARBA00005842"/>
    </source>
</evidence>
<organism evidence="14 15">
    <name type="scientific">Faucicola atlantae</name>
    <dbReference type="NCBI Taxonomy" id="34059"/>
    <lineage>
        <taxon>Bacteria</taxon>
        <taxon>Pseudomonadati</taxon>
        <taxon>Pseudomonadota</taxon>
        <taxon>Gammaproteobacteria</taxon>
        <taxon>Moraxellales</taxon>
        <taxon>Moraxellaceae</taxon>
        <taxon>Faucicola</taxon>
    </lineage>
</organism>
<dbReference type="GO" id="GO:0052381">
    <property type="term" value="F:tRNA dimethylallyltransferase activity"/>
    <property type="evidence" value="ECO:0007669"/>
    <property type="project" value="UniProtKB-UniRule"/>
</dbReference>
<dbReference type="HAMAP" id="MF_00185">
    <property type="entry name" value="IPP_trans"/>
    <property type="match status" value="1"/>
</dbReference>
<comment type="similarity">
    <text evidence="3 10 13">Belongs to the IPP transferase family.</text>
</comment>
<evidence type="ECO:0000256" key="2">
    <source>
        <dbReference type="ARBA" id="ARBA00003213"/>
    </source>
</evidence>
<keyword evidence="8 10" id="KW-0460">Magnesium</keyword>
<evidence type="ECO:0000256" key="1">
    <source>
        <dbReference type="ARBA" id="ARBA00001946"/>
    </source>
</evidence>
<accession>A0A1B8QBS3</accession>
<dbReference type="PANTHER" id="PTHR11088:SF60">
    <property type="entry name" value="TRNA DIMETHYLALLYLTRANSFERASE"/>
    <property type="match status" value="1"/>
</dbReference>
<evidence type="ECO:0000256" key="9">
    <source>
        <dbReference type="ARBA" id="ARBA00049563"/>
    </source>
</evidence>
<dbReference type="AlphaFoldDB" id="A0A1B8QBS3"/>